<evidence type="ECO:0000256" key="4">
    <source>
        <dbReference type="ARBA" id="ARBA00022630"/>
    </source>
</evidence>
<dbReference type="Pfam" id="PF00724">
    <property type="entry name" value="Oxidored_FMN"/>
    <property type="match status" value="1"/>
</dbReference>
<dbReference type="PANTHER" id="PTHR42917:SF2">
    <property type="entry name" value="2,4-DIENOYL-COA REDUCTASE [(2E)-ENOYL-COA-PRODUCING]"/>
    <property type="match status" value="1"/>
</dbReference>
<gene>
    <name evidence="12" type="ORF">HDA32_003304</name>
</gene>
<comment type="cofactor">
    <cofactor evidence="2">
        <name>[4Fe-4S] cluster</name>
        <dbReference type="ChEBI" id="CHEBI:49883"/>
    </cofactor>
</comment>
<evidence type="ECO:0000313" key="12">
    <source>
        <dbReference type="EMBL" id="NYE48184.1"/>
    </source>
</evidence>
<comment type="caution">
    <text evidence="12">The sequence shown here is derived from an EMBL/GenBank/DDBJ whole genome shotgun (WGS) entry which is preliminary data.</text>
</comment>
<dbReference type="GO" id="GO:0010181">
    <property type="term" value="F:FMN binding"/>
    <property type="evidence" value="ECO:0007669"/>
    <property type="project" value="InterPro"/>
</dbReference>
<evidence type="ECO:0000256" key="6">
    <source>
        <dbReference type="ARBA" id="ARBA00022723"/>
    </source>
</evidence>
<dbReference type="SUPFAM" id="SSF51395">
    <property type="entry name" value="FMN-linked oxidoreductases"/>
    <property type="match status" value="1"/>
</dbReference>
<feature type="domain" description="FAD/NAD(P)-binding" evidence="11">
    <location>
        <begin position="400"/>
        <end position="627"/>
    </location>
</feature>
<comment type="similarity">
    <text evidence="3">In the N-terminal section; belongs to the NADH:flavin oxidoreductase/NADH oxidase family.</text>
</comment>
<dbReference type="PRINTS" id="PR00368">
    <property type="entry name" value="FADPNR"/>
</dbReference>
<comment type="cofactor">
    <cofactor evidence="1">
        <name>FMN</name>
        <dbReference type="ChEBI" id="CHEBI:58210"/>
    </cofactor>
</comment>
<evidence type="ECO:0000313" key="13">
    <source>
        <dbReference type="Proteomes" id="UP000589036"/>
    </source>
</evidence>
<dbReference type="SUPFAM" id="SSF51905">
    <property type="entry name" value="FAD/NAD(P)-binding domain"/>
    <property type="match status" value="1"/>
</dbReference>
<dbReference type="PANTHER" id="PTHR42917">
    <property type="entry name" value="2,4-DIENOYL-COA REDUCTASE"/>
    <property type="match status" value="1"/>
</dbReference>
<evidence type="ECO:0000256" key="2">
    <source>
        <dbReference type="ARBA" id="ARBA00001966"/>
    </source>
</evidence>
<evidence type="ECO:0000256" key="1">
    <source>
        <dbReference type="ARBA" id="ARBA00001917"/>
    </source>
</evidence>
<dbReference type="InterPro" id="IPR001155">
    <property type="entry name" value="OxRdtase_FMN_N"/>
</dbReference>
<evidence type="ECO:0000256" key="3">
    <source>
        <dbReference type="ARBA" id="ARBA00011048"/>
    </source>
</evidence>
<keyword evidence="8" id="KW-0408">Iron</keyword>
<dbReference type="AlphaFoldDB" id="A0A852U207"/>
<dbReference type="Gene3D" id="3.20.20.70">
    <property type="entry name" value="Aldolase class I"/>
    <property type="match status" value="1"/>
</dbReference>
<evidence type="ECO:0000256" key="5">
    <source>
        <dbReference type="ARBA" id="ARBA00022643"/>
    </source>
</evidence>
<sequence length="664" mass="71827">MTTTSNTSAPADRGGAAFPHVFSPIRIGTMRLRNRIMMPPHGSAIGDLWGAEDDAARAIAYWESRARDGASWIDGVRGRIRNPLIPGFEPHGYGAETEGNYRSPLFVERVRRFVSAMHAAGATVTSQLTVIGGVPHAPSQRLGSPLYNFRPHVLSRRDIADYVEEYRFSARRARLAGLDGIELHLNHDDLLEWFLSPHTNHRADEYGGSLGNRARFALEVLEAVRGEIGAGMTLGVRFTMREEAPGGYDAADGVVIARYLESTGLIDFLHLVIGSSWGDPSYIQPQFYEPAQWSDMAAEVRRALTLPIVYTGRVNSVQVAEDVLAAGHADVVGMARAYIAEQNLLTKAREGRLDEIRPCVGGNDCISRAYVERLPFGCAVNPHAAKEVEGPWGRAAEPGRLLVVGGGPAGMELAALAAEGGHSVRLWEAGDGLGGQLRIAAKAPGYDQYARYLDWQVRRLERLGVETRLGFRADADAVVADGADVVAVATGATPHLPPIEGADGDGAVEIRDVLRGAAVGHRVVVVAQDDHLPPLSVADLLSERGHDVTVVYATAQPAELLGRYILGGILARLHRRGVAFRLMEEVTAVRDGGVEVRNVYSGRTEELTGFDSVVLACGGDSDAALYERLRDRIARVHVLGDAFAPRRLVFATRQAHALARTLQE</sequence>
<name>A0A852U207_9ACTN</name>
<dbReference type="EMBL" id="JACCCC010000001">
    <property type="protein sequence ID" value="NYE48184.1"/>
    <property type="molecule type" value="Genomic_DNA"/>
</dbReference>
<dbReference type="PRINTS" id="PR00411">
    <property type="entry name" value="PNDRDTASEI"/>
</dbReference>
<dbReference type="GO" id="GO:0046872">
    <property type="term" value="F:metal ion binding"/>
    <property type="evidence" value="ECO:0007669"/>
    <property type="project" value="UniProtKB-KW"/>
</dbReference>
<feature type="domain" description="NADH:flavin oxidoreductase/NADH oxidase N-terminal" evidence="10">
    <location>
        <begin position="21"/>
        <end position="354"/>
    </location>
</feature>
<dbReference type="GO" id="GO:0051536">
    <property type="term" value="F:iron-sulfur cluster binding"/>
    <property type="evidence" value="ECO:0007669"/>
    <property type="project" value="UniProtKB-KW"/>
</dbReference>
<dbReference type="CDD" id="cd02803">
    <property type="entry name" value="OYE_like_FMN_family"/>
    <property type="match status" value="1"/>
</dbReference>
<proteinExistence type="inferred from homology"/>
<accession>A0A852U207</accession>
<dbReference type="Gene3D" id="3.40.50.720">
    <property type="entry name" value="NAD(P)-binding Rossmann-like Domain"/>
    <property type="match status" value="1"/>
</dbReference>
<dbReference type="InterPro" id="IPR036188">
    <property type="entry name" value="FAD/NAD-bd_sf"/>
</dbReference>
<protein>
    <submittedName>
        <fullName evidence="12">2,4-dienoyl-CoA reductase-like NADH-dependent reductase (Old Yellow Enzyme family)/thioredoxin reductase</fullName>
    </submittedName>
</protein>
<evidence type="ECO:0000256" key="8">
    <source>
        <dbReference type="ARBA" id="ARBA00023004"/>
    </source>
</evidence>
<keyword evidence="4" id="KW-0285">Flavoprotein</keyword>
<dbReference type="InterPro" id="IPR051793">
    <property type="entry name" value="NADH:flavin_oxidoreductase"/>
</dbReference>
<evidence type="ECO:0000259" key="11">
    <source>
        <dbReference type="Pfam" id="PF07992"/>
    </source>
</evidence>
<dbReference type="Gene3D" id="3.50.50.60">
    <property type="entry name" value="FAD/NAD(P)-binding domain"/>
    <property type="match status" value="1"/>
</dbReference>
<reference evidence="12 13" key="1">
    <citation type="submission" date="2020-07" db="EMBL/GenBank/DDBJ databases">
        <title>Sequencing the genomes of 1000 actinobacteria strains.</title>
        <authorList>
            <person name="Klenk H.-P."/>
        </authorList>
    </citation>
    <scope>NUCLEOTIDE SEQUENCE [LARGE SCALE GENOMIC DNA]</scope>
    <source>
        <strain evidence="12 13">CXB654</strain>
    </source>
</reference>
<evidence type="ECO:0000256" key="9">
    <source>
        <dbReference type="ARBA" id="ARBA00023014"/>
    </source>
</evidence>
<dbReference type="Pfam" id="PF07992">
    <property type="entry name" value="Pyr_redox_2"/>
    <property type="match status" value="1"/>
</dbReference>
<keyword evidence="5" id="KW-0288">FMN</keyword>
<dbReference type="GO" id="GO:0016491">
    <property type="term" value="F:oxidoreductase activity"/>
    <property type="evidence" value="ECO:0007669"/>
    <property type="project" value="UniProtKB-KW"/>
</dbReference>
<organism evidence="12 13">
    <name type="scientific">Spinactinospora alkalitolerans</name>
    <dbReference type="NCBI Taxonomy" id="687207"/>
    <lineage>
        <taxon>Bacteria</taxon>
        <taxon>Bacillati</taxon>
        <taxon>Actinomycetota</taxon>
        <taxon>Actinomycetes</taxon>
        <taxon>Streptosporangiales</taxon>
        <taxon>Nocardiopsidaceae</taxon>
        <taxon>Spinactinospora</taxon>
    </lineage>
</organism>
<dbReference type="InterPro" id="IPR013785">
    <property type="entry name" value="Aldolase_TIM"/>
</dbReference>
<dbReference type="InterPro" id="IPR023753">
    <property type="entry name" value="FAD/NAD-binding_dom"/>
</dbReference>
<keyword evidence="6" id="KW-0479">Metal-binding</keyword>
<evidence type="ECO:0000259" key="10">
    <source>
        <dbReference type="Pfam" id="PF00724"/>
    </source>
</evidence>
<dbReference type="Proteomes" id="UP000589036">
    <property type="component" value="Unassembled WGS sequence"/>
</dbReference>
<keyword evidence="13" id="KW-1185">Reference proteome</keyword>
<keyword evidence="7" id="KW-0560">Oxidoreductase</keyword>
<evidence type="ECO:0000256" key="7">
    <source>
        <dbReference type="ARBA" id="ARBA00023002"/>
    </source>
</evidence>
<keyword evidence="9" id="KW-0411">Iron-sulfur</keyword>
<dbReference type="RefSeq" id="WP_312863208.1">
    <property type="nucleotide sequence ID" value="NZ_BAAAYY010000016.1"/>
</dbReference>